<dbReference type="PROSITE" id="PS50181">
    <property type="entry name" value="FBOX"/>
    <property type="match status" value="1"/>
</dbReference>
<accession>A0AAD4QWD0</accession>
<protein>
    <recommendedName>
        <fullName evidence="1">F-box domain-containing protein</fullName>
    </recommendedName>
</protein>
<dbReference type="Gene3D" id="1.20.1280.50">
    <property type="match status" value="1"/>
</dbReference>
<dbReference type="Proteomes" id="UP001201812">
    <property type="component" value="Unassembled WGS sequence"/>
</dbReference>
<dbReference type="AlphaFoldDB" id="A0AAD4QWD0"/>
<keyword evidence="3" id="KW-1185">Reference proteome</keyword>
<evidence type="ECO:0000313" key="3">
    <source>
        <dbReference type="Proteomes" id="UP001201812"/>
    </source>
</evidence>
<evidence type="ECO:0000259" key="1">
    <source>
        <dbReference type="PROSITE" id="PS50181"/>
    </source>
</evidence>
<dbReference type="SUPFAM" id="SSF81383">
    <property type="entry name" value="F-box domain"/>
    <property type="match status" value="1"/>
</dbReference>
<evidence type="ECO:0000313" key="2">
    <source>
        <dbReference type="EMBL" id="KAI1694198.1"/>
    </source>
</evidence>
<sequence length="410" mass="48003">MDDDILIDVFRLLSRKQLSQSVALVCRRFRHLVISPALPNLHYMKYNTRMNDNPVTYPIALYPVQEWGFVINTFVEKGPDTSCVITYEQLQTTHRPAHYLRFAYLQFRPEHLAKEHWRKCLWEFRHCFVDSFLMLEMCAQLTALEFQCFLADWVLRLFPNCTYSITDGIFISSTDNVIVTNRFDGNFPTLEERANFNKSKFLHFRASDRQAVASCLEPSLLISLPSIFNCPCVEITARKLRRRDRCCDPFIPQEDVIEWLHHVPAVPSSSPNLWKIIRVFGNIESKRCLVLSSAMLEPREEDIRDNWSEQLAQVSRSVIKQVKKRFLLAKTSEEKREFFLALDAFDIFDQHYGVQRLEPIELAEGYESRTLELFDIQNNATNERLTLGMKISRGDYSPGGYIYTLWRKSA</sequence>
<reference evidence="2" key="1">
    <citation type="submission" date="2022-01" db="EMBL/GenBank/DDBJ databases">
        <title>Genome Sequence Resource for Two Populations of Ditylenchus destructor, the Migratory Endoparasitic Phytonematode.</title>
        <authorList>
            <person name="Zhang H."/>
            <person name="Lin R."/>
            <person name="Xie B."/>
        </authorList>
    </citation>
    <scope>NUCLEOTIDE SEQUENCE</scope>
    <source>
        <strain evidence="2">BazhouSP</strain>
    </source>
</reference>
<feature type="domain" description="F-box" evidence="1">
    <location>
        <begin position="1"/>
        <end position="46"/>
    </location>
</feature>
<gene>
    <name evidence="2" type="ORF">DdX_20251</name>
</gene>
<organism evidence="2 3">
    <name type="scientific">Ditylenchus destructor</name>
    <dbReference type="NCBI Taxonomy" id="166010"/>
    <lineage>
        <taxon>Eukaryota</taxon>
        <taxon>Metazoa</taxon>
        <taxon>Ecdysozoa</taxon>
        <taxon>Nematoda</taxon>
        <taxon>Chromadorea</taxon>
        <taxon>Rhabditida</taxon>
        <taxon>Tylenchina</taxon>
        <taxon>Tylenchomorpha</taxon>
        <taxon>Sphaerularioidea</taxon>
        <taxon>Anguinidae</taxon>
        <taxon>Anguininae</taxon>
        <taxon>Ditylenchus</taxon>
    </lineage>
</organism>
<name>A0AAD4QWD0_9BILA</name>
<comment type="caution">
    <text evidence="2">The sequence shown here is derived from an EMBL/GenBank/DDBJ whole genome shotgun (WGS) entry which is preliminary data.</text>
</comment>
<dbReference type="EMBL" id="JAKKPZ010000540">
    <property type="protein sequence ID" value="KAI1694198.1"/>
    <property type="molecule type" value="Genomic_DNA"/>
</dbReference>
<dbReference type="InterPro" id="IPR036047">
    <property type="entry name" value="F-box-like_dom_sf"/>
</dbReference>
<proteinExistence type="predicted"/>
<dbReference type="InterPro" id="IPR001810">
    <property type="entry name" value="F-box_dom"/>
</dbReference>